<keyword evidence="3" id="KW-1185">Reference proteome</keyword>
<organism evidence="1">
    <name type="scientific">Bartonella rochalimae ATCC BAA-1498</name>
    <dbReference type="NCBI Taxonomy" id="685782"/>
    <lineage>
        <taxon>Bacteria</taxon>
        <taxon>Pseudomonadati</taxon>
        <taxon>Pseudomonadota</taxon>
        <taxon>Alphaproteobacteria</taxon>
        <taxon>Hyphomicrobiales</taxon>
        <taxon>Bartonellaceae</taxon>
        <taxon>Bartonella</taxon>
    </lineage>
</organism>
<dbReference type="OrthoDB" id="7924207at2"/>
<dbReference type="Proteomes" id="UP000027336">
    <property type="component" value="Unassembled WGS sequence"/>
</dbReference>
<dbReference type="eggNOG" id="ENOG50313VT">
    <property type="taxonomic scope" value="Bacteria"/>
</dbReference>
<reference evidence="1" key="1">
    <citation type="journal article" date="2011" name="PLoS Genet.">
        <title>Parallel evolution of a type IV secretion system in radiating lineages of the host-restricted bacterial pathogen Bartonella.</title>
        <authorList>
            <person name="Engel P."/>
            <person name="Salzburger W."/>
            <person name="Liesch M."/>
            <person name="Chang C.C."/>
            <person name="Maruyama S."/>
            <person name="Lanz C."/>
            <person name="Calteau A."/>
            <person name="Lajus A."/>
            <person name="Medigue C."/>
            <person name="Schuster S.C."/>
            <person name="Dehio C."/>
        </authorList>
    </citation>
    <scope>NUCLEOTIDE SEQUENCE</scope>
    <source>
        <strain evidence="1">ATCC BAA-1498</strain>
    </source>
</reference>
<evidence type="ECO:0000313" key="2">
    <source>
        <dbReference type="EMBL" id="KEC57035.1"/>
    </source>
</evidence>
<dbReference type="EMBL" id="FN645459">
    <property type="protein sequence ID" value="CBI78062.1"/>
    <property type="molecule type" value="Genomic_DNA"/>
</dbReference>
<dbReference type="EMBL" id="AHPK01000002">
    <property type="protein sequence ID" value="KEC57035.1"/>
    <property type="molecule type" value="Genomic_DNA"/>
</dbReference>
<gene>
    <name evidence="1" type="ORF">BARRO_50411</name>
    <name evidence="2" type="ORF">O99_00457</name>
</gene>
<dbReference type="AlphaFoldDB" id="E6YMG0"/>
<sequence>MRENILSFKQFFLAKNQQPVKKKKFIATAVGHVPWGLGVAECFYNLYEYDDGTREYEKFNGGQYHEMPENTDYSTKAQVKAWLYGGNMPRAILNVEPLISEVNKEIQQYSAKVVMYDQEDEPMFKKMEEEIKKALDKKFKNNKENKCQKTKC</sequence>
<evidence type="ECO:0000313" key="1">
    <source>
        <dbReference type="EMBL" id="CBI78062.1"/>
    </source>
</evidence>
<dbReference type="PATRIC" id="fig|685782.3.peg.473"/>
<protein>
    <submittedName>
        <fullName evidence="1">Uncharacterized protein</fullName>
    </submittedName>
</protein>
<dbReference type="HOGENOM" id="CLU_135473_0_0_5"/>
<reference evidence="2 3" key="2">
    <citation type="submission" date="2012-04" db="EMBL/GenBank/DDBJ databases">
        <title>The Genome Sequence of Bartonella rochalimae BMGH.</title>
        <authorList>
            <consortium name="The Broad Institute Genome Sequencing Platform"/>
            <consortium name="The Broad Institute Genome Sequencing Center for Infectious Disease"/>
            <person name="Feldgarden M."/>
            <person name="Kirby J."/>
            <person name="Kosoy M."/>
            <person name="Birtles R."/>
            <person name="Probert W.S."/>
            <person name="Chiaraviglio L."/>
            <person name="Walker B."/>
            <person name="Young S.K."/>
            <person name="Zeng Q."/>
            <person name="Gargeya S."/>
            <person name="Fitzgerald M."/>
            <person name="Haas B."/>
            <person name="Abouelleil A."/>
            <person name="Alvarado L."/>
            <person name="Arachchi H.M."/>
            <person name="Berlin A.M."/>
            <person name="Chapman S.B."/>
            <person name="Goldberg J."/>
            <person name="Griggs A."/>
            <person name="Gujja S."/>
            <person name="Hansen M."/>
            <person name="Howarth C."/>
            <person name="Imamovic A."/>
            <person name="Larimer J."/>
            <person name="McCowen C."/>
            <person name="Montmayeur A."/>
            <person name="Murphy C."/>
            <person name="Neiman D."/>
            <person name="Pearson M."/>
            <person name="Priest M."/>
            <person name="Roberts A."/>
            <person name="Saif S."/>
            <person name="Shea T."/>
            <person name="Sisk P."/>
            <person name="Sykes S."/>
            <person name="Wortman J."/>
            <person name="Nusbaum C."/>
            <person name="Birren B."/>
        </authorList>
    </citation>
    <scope>NUCLEOTIDE SEQUENCE [LARGE SCALE GENOMIC DNA]</scope>
    <source>
        <strain evidence="2 3">ATCC BAA-1498</strain>
    </source>
</reference>
<accession>E6YMG0</accession>
<name>E6YMG0_9HYPH</name>
<proteinExistence type="predicted"/>
<dbReference type="RefSeq" id="WP_035006125.1">
    <property type="nucleotide sequence ID" value="NZ_KL407337.1"/>
</dbReference>
<evidence type="ECO:0000313" key="3">
    <source>
        <dbReference type="Proteomes" id="UP000027336"/>
    </source>
</evidence>